<name>A0A5C6FHH7_9PLAN</name>
<protein>
    <submittedName>
        <fullName evidence="1">Uncharacterized protein</fullName>
    </submittedName>
</protein>
<dbReference type="RefSeq" id="WP_146416547.1">
    <property type="nucleotide sequence ID" value="NZ_SJPZ01000005.1"/>
</dbReference>
<gene>
    <name evidence="1" type="ORF">V7x_55390</name>
</gene>
<dbReference type="EMBL" id="SJPZ01000005">
    <property type="protein sequence ID" value="TWU59629.1"/>
    <property type="molecule type" value="Genomic_DNA"/>
</dbReference>
<dbReference type="Proteomes" id="UP000316476">
    <property type="component" value="Unassembled WGS sequence"/>
</dbReference>
<evidence type="ECO:0000313" key="1">
    <source>
        <dbReference type="EMBL" id="TWU59629.1"/>
    </source>
</evidence>
<dbReference type="OrthoDB" id="290507at2"/>
<organism evidence="1 2">
    <name type="scientific">Crateriforma conspicua</name>
    <dbReference type="NCBI Taxonomy" id="2527996"/>
    <lineage>
        <taxon>Bacteria</taxon>
        <taxon>Pseudomonadati</taxon>
        <taxon>Planctomycetota</taxon>
        <taxon>Planctomycetia</taxon>
        <taxon>Planctomycetales</taxon>
        <taxon>Planctomycetaceae</taxon>
        <taxon>Crateriforma</taxon>
    </lineage>
</organism>
<proteinExistence type="predicted"/>
<dbReference type="AlphaFoldDB" id="A0A5C6FHH7"/>
<evidence type="ECO:0000313" key="2">
    <source>
        <dbReference type="Proteomes" id="UP000316476"/>
    </source>
</evidence>
<reference evidence="1 2" key="1">
    <citation type="submission" date="2019-02" db="EMBL/GenBank/DDBJ databases">
        <title>Deep-cultivation of Planctomycetes and their phenomic and genomic characterization uncovers novel biology.</title>
        <authorList>
            <person name="Wiegand S."/>
            <person name="Jogler M."/>
            <person name="Boedeker C."/>
            <person name="Pinto D."/>
            <person name="Vollmers J."/>
            <person name="Rivas-Marin E."/>
            <person name="Kohn T."/>
            <person name="Peeters S.H."/>
            <person name="Heuer A."/>
            <person name="Rast P."/>
            <person name="Oberbeckmann S."/>
            <person name="Bunk B."/>
            <person name="Jeske O."/>
            <person name="Meyerdierks A."/>
            <person name="Storesund J.E."/>
            <person name="Kallscheuer N."/>
            <person name="Luecker S."/>
            <person name="Lage O.M."/>
            <person name="Pohl T."/>
            <person name="Merkel B.J."/>
            <person name="Hornburger P."/>
            <person name="Mueller R.-W."/>
            <person name="Bruemmer F."/>
            <person name="Labrenz M."/>
            <person name="Spormann A.M."/>
            <person name="Op Den Camp H."/>
            <person name="Overmann J."/>
            <person name="Amann R."/>
            <person name="Jetten M.S.M."/>
            <person name="Mascher T."/>
            <person name="Medema M.H."/>
            <person name="Devos D.P."/>
            <person name="Kaster A.-K."/>
            <person name="Ovreas L."/>
            <person name="Rohde M."/>
            <person name="Galperin M.Y."/>
            <person name="Jogler C."/>
        </authorList>
    </citation>
    <scope>NUCLEOTIDE SEQUENCE [LARGE SCALE GENOMIC DNA]</scope>
    <source>
        <strain evidence="1 2">V7</strain>
    </source>
</reference>
<accession>A0A5C6FHH7</accession>
<sequence>MTDKKKPIDTVRLPGGMKATTWFNTSEKGKTFTTTTITRTFKGKDGFKDSTSFSHDELLKVAKIAEQAYDRITDIKASEADKSNDSSED</sequence>
<comment type="caution">
    <text evidence="1">The sequence shown here is derived from an EMBL/GenBank/DDBJ whole genome shotgun (WGS) entry which is preliminary data.</text>
</comment>